<organism evidence="2 3">
    <name type="scientific">Saprospira grandis (strain Lewin)</name>
    <dbReference type="NCBI Taxonomy" id="984262"/>
    <lineage>
        <taxon>Bacteria</taxon>
        <taxon>Pseudomonadati</taxon>
        <taxon>Bacteroidota</taxon>
        <taxon>Saprospiria</taxon>
        <taxon>Saprospirales</taxon>
        <taxon>Saprospiraceae</taxon>
        <taxon>Saprospira</taxon>
    </lineage>
</organism>
<dbReference type="AlphaFoldDB" id="H6KZ62"/>
<sequence>MRLLIFALLFTGLACSTKKPLAENNPEQGEMEYLQYLENQKKAILGQKAANFQLQDLAGKKLQLSDYAGKVVLLSFSFKNCKPCQVEVPSLNQLQEDFGPAGLVVLGLSRDGLEETKAFGQEFKSKYPLLFDAKEVAKNYKVLAYPSNILIDKKGKVIEYFTGSSSFDATYTYRELKPAIRKALAE</sequence>
<dbReference type="EMBL" id="CP002831">
    <property type="protein sequence ID" value="AFC23346.1"/>
    <property type="molecule type" value="Genomic_DNA"/>
</dbReference>
<dbReference type="InterPro" id="IPR036249">
    <property type="entry name" value="Thioredoxin-like_sf"/>
</dbReference>
<dbReference type="GO" id="GO:0016491">
    <property type="term" value="F:oxidoreductase activity"/>
    <property type="evidence" value="ECO:0007669"/>
    <property type="project" value="InterPro"/>
</dbReference>
<dbReference type="KEGG" id="sgn:SGRA_0607"/>
<evidence type="ECO:0000313" key="2">
    <source>
        <dbReference type="EMBL" id="AFC23346.1"/>
    </source>
</evidence>
<dbReference type="PANTHER" id="PTHR42852">
    <property type="entry name" value="THIOL:DISULFIDE INTERCHANGE PROTEIN DSBE"/>
    <property type="match status" value="1"/>
</dbReference>
<accession>H6KZ62</accession>
<gene>
    <name evidence="2" type="ordered locus">SGRA_0607</name>
</gene>
<reference evidence="2 3" key="1">
    <citation type="journal article" date="2012" name="Stand. Genomic Sci.">
        <title>Complete genome sequencing and analysis of Saprospira grandis str. Lewin, a predatory marine bacterium.</title>
        <authorList>
            <person name="Saw J.H."/>
            <person name="Yuryev A."/>
            <person name="Kanbe M."/>
            <person name="Hou S."/>
            <person name="Young A.G."/>
            <person name="Aizawa S."/>
            <person name="Alam M."/>
        </authorList>
    </citation>
    <scope>NUCLEOTIDE SEQUENCE [LARGE SCALE GENOMIC DNA]</scope>
    <source>
        <strain evidence="2 3">Lewin</strain>
    </source>
</reference>
<dbReference type="InterPro" id="IPR000866">
    <property type="entry name" value="AhpC/TSA"/>
</dbReference>
<evidence type="ECO:0000259" key="1">
    <source>
        <dbReference type="PROSITE" id="PS51352"/>
    </source>
</evidence>
<dbReference type="STRING" id="984262.SGRA_0607"/>
<dbReference type="CDD" id="cd02966">
    <property type="entry name" value="TlpA_like_family"/>
    <property type="match status" value="1"/>
</dbReference>
<dbReference type="SUPFAM" id="SSF52833">
    <property type="entry name" value="Thioredoxin-like"/>
    <property type="match status" value="1"/>
</dbReference>
<dbReference type="InterPro" id="IPR050553">
    <property type="entry name" value="Thioredoxin_ResA/DsbE_sf"/>
</dbReference>
<dbReference type="PANTHER" id="PTHR42852:SF17">
    <property type="entry name" value="THIOREDOXIN-LIKE PROTEIN HI_1115"/>
    <property type="match status" value="1"/>
</dbReference>
<dbReference type="eggNOG" id="COG1225">
    <property type="taxonomic scope" value="Bacteria"/>
</dbReference>
<feature type="domain" description="Thioredoxin" evidence="1">
    <location>
        <begin position="43"/>
        <end position="185"/>
    </location>
</feature>
<dbReference type="GO" id="GO:0016209">
    <property type="term" value="F:antioxidant activity"/>
    <property type="evidence" value="ECO:0007669"/>
    <property type="project" value="InterPro"/>
</dbReference>
<protein>
    <submittedName>
        <fullName evidence="2">Alkyl hydroperoxide reductase</fullName>
    </submittedName>
</protein>
<dbReference type="Pfam" id="PF00578">
    <property type="entry name" value="AhpC-TSA"/>
    <property type="match status" value="1"/>
</dbReference>
<dbReference type="OrthoDB" id="9815205at2"/>
<dbReference type="PROSITE" id="PS51257">
    <property type="entry name" value="PROKAR_LIPOPROTEIN"/>
    <property type="match status" value="1"/>
</dbReference>
<dbReference type="Gene3D" id="3.40.30.10">
    <property type="entry name" value="Glutaredoxin"/>
    <property type="match status" value="1"/>
</dbReference>
<dbReference type="PROSITE" id="PS51352">
    <property type="entry name" value="THIOREDOXIN_2"/>
    <property type="match status" value="1"/>
</dbReference>
<keyword evidence="3" id="KW-1185">Reference proteome</keyword>
<dbReference type="RefSeq" id="WP_014373590.1">
    <property type="nucleotide sequence ID" value="NC_016940.1"/>
</dbReference>
<evidence type="ECO:0000313" key="3">
    <source>
        <dbReference type="Proteomes" id="UP000007519"/>
    </source>
</evidence>
<dbReference type="InterPro" id="IPR013766">
    <property type="entry name" value="Thioredoxin_domain"/>
</dbReference>
<proteinExistence type="predicted"/>
<dbReference type="HOGENOM" id="CLU_042529_11_0_10"/>
<dbReference type="Proteomes" id="UP000007519">
    <property type="component" value="Chromosome"/>
</dbReference>
<name>H6KZ62_SAPGL</name>